<dbReference type="InterPro" id="IPR051218">
    <property type="entry name" value="Sec_MonoDiacylglyc_Lipase"/>
</dbReference>
<dbReference type="EMBL" id="CH991555">
    <property type="protein sequence ID" value="EDQ88192.1"/>
    <property type="molecule type" value="Genomic_DNA"/>
</dbReference>
<keyword evidence="5" id="KW-1185">Reference proteome</keyword>
<feature type="domain" description="Fungal lipase-type" evidence="3">
    <location>
        <begin position="293"/>
        <end position="432"/>
    </location>
</feature>
<protein>
    <recommendedName>
        <fullName evidence="3">Fungal lipase-type domain-containing protein</fullName>
    </recommendedName>
</protein>
<accession>A9V251</accession>
<dbReference type="Proteomes" id="UP000001357">
    <property type="component" value="Unassembled WGS sequence"/>
</dbReference>
<reference evidence="4 5" key="1">
    <citation type="journal article" date="2008" name="Nature">
        <title>The genome of the choanoflagellate Monosiga brevicollis and the origin of metazoans.</title>
        <authorList>
            <consortium name="JGI Sequencing"/>
            <person name="King N."/>
            <person name="Westbrook M.J."/>
            <person name="Young S.L."/>
            <person name="Kuo A."/>
            <person name="Abedin M."/>
            <person name="Chapman J."/>
            <person name="Fairclough S."/>
            <person name="Hellsten U."/>
            <person name="Isogai Y."/>
            <person name="Letunic I."/>
            <person name="Marr M."/>
            <person name="Pincus D."/>
            <person name="Putnam N."/>
            <person name="Rokas A."/>
            <person name="Wright K.J."/>
            <person name="Zuzow R."/>
            <person name="Dirks W."/>
            <person name="Good M."/>
            <person name="Goodstein D."/>
            <person name="Lemons D."/>
            <person name="Li W."/>
            <person name="Lyons J.B."/>
            <person name="Morris A."/>
            <person name="Nichols S."/>
            <person name="Richter D.J."/>
            <person name="Salamov A."/>
            <person name="Bork P."/>
            <person name="Lim W.A."/>
            <person name="Manning G."/>
            <person name="Miller W.T."/>
            <person name="McGinnis W."/>
            <person name="Shapiro H."/>
            <person name="Tjian R."/>
            <person name="Grigoriev I.V."/>
            <person name="Rokhsar D."/>
        </authorList>
    </citation>
    <scope>NUCLEOTIDE SEQUENCE [LARGE SCALE GENOMIC DNA]</scope>
    <source>
        <strain evidence="5">MX1 / ATCC 50154</strain>
    </source>
</reference>
<dbReference type="InterPro" id="IPR002921">
    <property type="entry name" value="Fungal_lipase-type"/>
</dbReference>
<dbReference type="SUPFAM" id="SSF53474">
    <property type="entry name" value="alpha/beta-Hydrolases"/>
    <property type="match status" value="1"/>
</dbReference>
<dbReference type="Gene3D" id="3.40.50.1820">
    <property type="entry name" value="alpha/beta hydrolase"/>
    <property type="match status" value="1"/>
</dbReference>
<name>A9V251_MONBE</name>
<dbReference type="KEGG" id="mbr:MONBRDRAFT_9118"/>
<dbReference type="AlphaFoldDB" id="A9V251"/>
<evidence type="ECO:0000313" key="5">
    <source>
        <dbReference type="Proteomes" id="UP000001357"/>
    </source>
</evidence>
<dbReference type="SUPFAM" id="SSF57903">
    <property type="entry name" value="FYVE/PHD zinc finger"/>
    <property type="match status" value="1"/>
</dbReference>
<dbReference type="InParanoid" id="A9V251"/>
<evidence type="ECO:0000256" key="1">
    <source>
        <dbReference type="SAM" id="Coils"/>
    </source>
</evidence>
<sequence length="611" mass="66311">MTGQVRAQHAFRRLRWRPVTYGSTAVASLVGYNFMMSDEGDAVSGTPILDPAIMDTALAAIATARAVYRPKVMQQTDVEWFLPVLSQRNVTRFRVLHFHPAPGNSFRNENGLACHHCGSTFMIASLTSGSSTLRERIALVSSSKLSRYHCSACYHSVCGACSGMNEKLRVCSACQKLRPAARSEIQYGVMRLHEQRAIVVSFRGTKTRADIAIDAKTKPKDLLALAHSWGFTVPSAASDTPTEPANQPIFSRAPLSPYPVFSGSVMNPTPTNSASAVPPRPPPPHTNPHNPVRPSLLVHGGVVDQIALCYDSIKRHILEELGKVENRRLRLVLCGHSLGGGYASAFVLLALMDPELRPVMLKHDFQVLTFGSPRILFRDHSLEQGLDAIASAQGSSRAGTSDQTYSGAAHPFFERHFTSWVNEEDIVPRLLGNSVRGLGVAQSVLKQVANSLMSLQVHADELEDNLEHFEHVGRVVALSGTGDCRDIDAALTDDFFSMRGLVYKSAIAAHMTAEYERRIATAFGRLTGMPLLAAEAEPGPAAAEQVAHGPEHRLLMVERDVAESVGATSSLALSRTSTDRLDDLALDESTNGSVAEEMVQARGFVVMEGLT</sequence>
<evidence type="ECO:0000259" key="3">
    <source>
        <dbReference type="Pfam" id="PF01764"/>
    </source>
</evidence>
<dbReference type="PANTHER" id="PTHR45856:SF21">
    <property type="entry name" value="FUNGAL LIPASE-LIKE DOMAIN-CONTAINING PROTEIN"/>
    <property type="match status" value="1"/>
</dbReference>
<dbReference type="InterPro" id="IPR011011">
    <property type="entry name" value="Znf_FYVE_PHD"/>
</dbReference>
<feature type="region of interest" description="Disordered" evidence="2">
    <location>
        <begin position="267"/>
        <end position="292"/>
    </location>
</feature>
<evidence type="ECO:0000313" key="4">
    <source>
        <dbReference type="EMBL" id="EDQ88192.1"/>
    </source>
</evidence>
<dbReference type="InterPro" id="IPR029058">
    <property type="entry name" value="AB_hydrolase_fold"/>
</dbReference>
<gene>
    <name evidence="4" type="ORF">MONBRDRAFT_9118</name>
</gene>
<evidence type="ECO:0000256" key="2">
    <source>
        <dbReference type="SAM" id="MobiDB-lite"/>
    </source>
</evidence>
<dbReference type="GO" id="GO:0006629">
    <property type="term" value="P:lipid metabolic process"/>
    <property type="evidence" value="ECO:0007669"/>
    <property type="project" value="InterPro"/>
</dbReference>
<keyword evidence="1" id="KW-0175">Coiled coil</keyword>
<dbReference type="Pfam" id="PF01764">
    <property type="entry name" value="Lipase_3"/>
    <property type="match status" value="1"/>
</dbReference>
<dbReference type="CDD" id="cd00065">
    <property type="entry name" value="FYVE_like_SF"/>
    <property type="match status" value="1"/>
</dbReference>
<feature type="coiled-coil region" evidence="1">
    <location>
        <begin position="445"/>
        <end position="472"/>
    </location>
</feature>
<organism evidence="4 5">
    <name type="scientific">Monosiga brevicollis</name>
    <name type="common">Choanoflagellate</name>
    <dbReference type="NCBI Taxonomy" id="81824"/>
    <lineage>
        <taxon>Eukaryota</taxon>
        <taxon>Choanoflagellata</taxon>
        <taxon>Craspedida</taxon>
        <taxon>Salpingoecidae</taxon>
        <taxon>Monosiga</taxon>
    </lineage>
</organism>
<dbReference type="PANTHER" id="PTHR45856">
    <property type="entry name" value="ALPHA/BETA-HYDROLASES SUPERFAMILY PROTEIN"/>
    <property type="match status" value="1"/>
</dbReference>
<dbReference type="GeneID" id="5892227"/>
<dbReference type="RefSeq" id="XP_001746785.1">
    <property type="nucleotide sequence ID" value="XM_001746733.1"/>
</dbReference>
<proteinExistence type="predicted"/>